<dbReference type="InterPro" id="IPR025943">
    <property type="entry name" value="Sigma_54_int_dom_ATP-bd_2"/>
</dbReference>
<dbReference type="GO" id="GO:0043565">
    <property type="term" value="F:sequence-specific DNA binding"/>
    <property type="evidence" value="ECO:0007669"/>
    <property type="project" value="InterPro"/>
</dbReference>
<evidence type="ECO:0000256" key="1">
    <source>
        <dbReference type="ARBA" id="ARBA00022741"/>
    </source>
</evidence>
<dbReference type="Pfam" id="PF25601">
    <property type="entry name" value="AAA_lid_14"/>
    <property type="match status" value="1"/>
</dbReference>
<dbReference type="InterPro" id="IPR025944">
    <property type="entry name" value="Sigma_54_int_dom_CS"/>
</dbReference>
<dbReference type="InterPro" id="IPR003593">
    <property type="entry name" value="AAA+_ATPase"/>
</dbReference>
<dbReference type="InterPro" id="IPR002078">
    <property type="entry name" value="Sigma_54_int"/>
</dbReference>
<evidence type="ECO:0000313" key="7">
    <source>
        <dbReference type="EMBL" id="OGG50174.1"/>
    </source>
</evidence>
<evidence type="ECO:0000256" key="4">
    <source>
        <dbReference type="ARBA" id="ARBA00023125"/>
    </source>
</evidence>
<dbReference type="PROSITE" id="PS50045">
    <property type="entry name" value="SIGMA54_INTERACT_4"/>
    <property type="match status" value="1"/>
</dbReference>
<dbReference type="Proteomes" id="UP000178606">
    <property type="component" value="Unassembled WGS sequence"/>
</dbReference>
<dbReference type="PROSITE" id="PS00688">
    <property type="entry name" value="SIGMA54_INTERACT_3"/>
    <property type="match status" value="1"/>
</dbReference>
<reference evidence="7 8" key="1">
    <citation type="journal article" date="2016" name="Nat. Commun.">
        <title>Thousands of microbial genomes shed light on interconnected biogeochemical processes in an aquifer system.</title>
        <authorList>
            <person name="Anantharaman K."/>
            <person name="Brown C.T."/>
            <person name="Hug L.A."/>
            <person name="Sharon I."/>
            <person name="Castelle C.J."/>
            <person name="Probst A.J."/>
            <person name="Thomas B.C."/>
            <person name="Singh A."/>
            <person name="Wilkins M.J."/>
            <person name="Karaoz U."/>
            <person name="Brodie E.L."/>
            <person name="Williams K.H."/>
            <person name="Hubbard S.S."/>
            <person name="Banfield J.F."/>
        </authorList>
    </citation>
    <scope>NUCLEOTIDE SEQUENCE [LARGE SCALE GENOMIC DNA]</scope>
    <source>
        <strain evidence="8">RIFCSPLOWO2_12_FULL_64_10</strain>
    </source>
</reference>
<name>A0A1F6CLP2_HANXR</name>
<dbReference type="InterPro" id="IPR009057">
    <property type="entry name" value="Homeodomain-like_sf"/>
</dbReference>
<dbReference type="PROSITE" id="PS00676">
    <property type="entry name" value="SIGMA54_INTERACT_2"/>
    <property type="match status" value="1"/>
</dbReference>
<dbReference type="CDD" id="cd00009">
    <property type="entry name" value="AAA"/>
    <property type="match status" value="1"/>
</dbReference>
<dbReference type="GO" id="GO:0006355">
    <property type="term" value="P:regulation of DNA-templated transcription"/>
    <property type="evidence" value="ECO:0007669"/>
    <property type="project" value="InterPro"/>
</dbReference>
<evidence type="ECO:0000259" key="6">
    <source>
        <dbReference type="PROSITE" id="PS50045"/>
    </source>
</evidence>
<feature type="domain" description="Sigma-54 factor interaction" evidence="6">
    <location>
        <begin position="26"/>
        <end position="253"/>
    </location>
</feature>
<keyword evidence="1" id="KW-0547">Nucleotide-binding</keyword>
<dbReference type="AlphaFoldDB" id="A0A1F6CLP2"/>
<dbReference type="SUPFAM" id="SSF46689">
    <property type="entry name" value="Homeodomain-like"/>
    <property type="match status" value="1"/>
</dbReference>
<keyword evidence="2" id="KW-0067">ATP-binding</keyword>
<keyword evidence="3" id="KW-0805">Transcription regulation</keyword>
<dbReference type="GO" id="GO:0005524">
    <property type="term" value="F:ATP binding"/>
    <property type="evidence" value="ECO:0007669"/>
    <property type="project" value="UniProtKB-KW"/>
</dbReference>
<dbReference type="PANTHER" id="PTHR32071:SF117">
    <property type="entry name" value="PTS-DEPENDENT DIHYDROXYACETONE KINASE OPERON REGULATORY PROTEIN-RELATED"/>
    <property type="match status" value="1"/>
</dbReference>
<keyword evidence="4" id="KW-0238">DNA-binding</keyword>
<dbReference type="Gene3D" id="1.10.8.60">
    <property type="match status" value="1"/>
</dbReference>
<dbReference type="SUPFAM" id="SSF52540">
    <property type="entry name" value="P-loop containing nucleoside triphosphate hydrolases"/>
    <property type="match status" value="1"/>
</dbReference>
<dbReference type="Gene3D" id="3.40.50.300">
    <property type="entry name" value="P-loop containing nucleotide triphosphate hydrolases"/>
    <property type="match status" value="1"/>
</dbReference>
<protein>
    <recommendedName>
        <fullName evidence="6">Sigma-54 factor interaction domain-containing protein</fullName>
    </recommendedName>
</protein>
<evidence type="ECO:0000256" key="2">
    <source>
        <dbReference type="ARBA" id="ARBA00022840"/>
    </source>
</evidence>
<gene>
    <name evidence="7" type="ORF">A3F84_12010</name>
</gene>
<organism evidence="7 8">
    <name type="scientific">Handelsmanbacteria sp. (strain RIFCSPLOWO2_12_FULL_64_10)</name>
    <dbReference type="NCBI Taxonomy" id="1817868"/>
    <lineage>
        <taxon>Bacteria</taxon>
        <taxon>Candidatus Handelsmaniibacteriota</taxon>
    </lineage>
</organism>
<evidence type="ECO:0000313" key="8">
    <source>
        <dbReference type="Proteomes" id="UP000178606"/>
    </source>
</evidence>
<dbReference type="PANTHER" id="PTHR32071">
    <property type="entry name" value="TRANSCRIPTIONAL REGULATORY PROTEIN"/>
    <property type="match status" value="1"/>
</dbReference>
<sequence length="337" mass="37282">MIASAAHIQGEALDEGIGLCARPGPLIGTSPAMRRGYGLIELLGETDVTVLLQGRTGAGKGLVARTLHRRSRRAGGPFLRQNCGALPRELLESELFGHCRGSFTGAYADREGLFEAAEGGTVFLDEIGEAPAEAQVRLLHVLEEGEVKRVGENRSRPVDVRVIAATNRDLEAEVSAGRFREDLYYRLRVFPICLPPLRERVEDIPLLARHFLRVHAGEKEIEGFDPEVLRAFRRYNWPGNIRELENEVRRCVVLVREGGRITVEHVSERIARLADVDRALCGMGPLKAAVEQFEEDLIRAALNRCGWNVTHTAAGLGLSRVGLQGKLRKYGIQREVS</sequence>
<keyword evidence="5" id="KW-0804">Transcription</keyword>
<dbReference type="FunFam" id="3.40.50.300:FF:000006">
    <property type="entry name" value="DNA-binding transcriptional regulator NtrC"/>
    <property type="match status" value="1"/>
</dbReference>
<evidence type="ECO:0000256" key="5">
    <source>
        <dbReference type="ARBA" id="ARBA00023163"/>
    </source>
</evidence>
<dbReference type="PRINTS" id="PR01590">
    <property type="entry name" value="HTHFIS"/>
</dbReference>
<comment type="caution">
    <text evidence="7">The sequence shown here is derived from an EMBL/GenBank/DDBJ whole genome shotgun (WGS) entry which is preliminary data.</text>
</comment>
<evidence type="ECO:0000256" key="3">
    <source>
        <dbReference type="ARBA" id="ARBA00023015"/>
    </source>
</evidence>
<dbReference type="InterPro" id="IPR027417">
    <property type="entry name" value="P-loop_NTPase"/>
</dbReference>
<dbReference type="InterPro" id="IPR002197">
    <property type="entry name" value="HTH_Fis"/>
</dbReference>
<dbReference type="InterPro" id="IPR058031">
    <property type="entry name" value="AAA_lid_NorR"/>
</dbReference>
<dbReference type="SMART" id="SM00382">
    <property type="entry name" value="AAA"/>
    <property type="match status" value="1"/>
</dbReference>
<proteinExistence type="predicted"/>
<dbReference type="EMBL" id="MFKF01000212">
    <property type="protein sequence ID" value="OGG50174.1"/>
    <property type="molecule type" value="Genomic_DNA"/>
</dbReference>
<dbReference type="Pfam" id="PF00158">
    <property type="entry name" value="Sigma54_activat"/>
    <property type="match status" value="1"/>
</dbReference>
<dbReference type="Pfam" id="PF02954">
    <property type="entry name" value="HTH_8"/>
    <property type="match status" value="1"/>
</dbReference>
<accession>A0A1F6CLP2</accession>
<dbReference type="Gene3D" id="1.10.10.60">
    <property type="entry name" value="Homeodomain-like"/>
    <property type="match status" value="1"/>
</dbReference>